<dbReference type="InterPro" id="IPR050213">
    <property type="entry name" value="GST_superfamily"/>
</dbReference>
<keyword evidence="2 3" id="KW-0808">Transferase</keyword>
<protein>
    <recommendedName>
        <fullName evidence="3">Glutathione S-transferase</fullName>
        <ecNumber evidence="3">2.5.1.18</ecNumber>
    </recommendedName>
</protein>
<dbReference type="Pfam" id="PF02798">
    <property type="entry name" value="GST_N"/>
    <property type="match status" value="1"/>
</dbReference>
<dbReference type="EC" id="2.5.1.18" evidence="3"/>
<accession>A0A5E4A159</accession>
<evidence type="ECO:0000256" key="1">
    <source>
        <dbReference type="ARBA" id="ARBA00011055"/>
    </source>
</evidence>
<evidence type="ECO:0000256" key="2">
    <source>
        <dbReference type="ARBA" id="ARBA00022679"/>
    </source>
</evidence>
<dbReference type="InterPro" id="IPR040079">
    <property type="entry name" value="Glutathione_S-Trfase"/>
</dbReference>
<keyword evidence="7" id="KW-1185">Reference proteome</keyword>
<dbReference type="SUPFAM" id="SSF52833">
    <property type="entry name" value="Thioredoxin-like"/>
    <property type="match status" value="1"/>
</dbReference>
<proteinExistence type="inferred from homology"/>
<evidence type="ECO:0000313" key="7">
    <source>
        <dbReference type="Proteomes" id="UP000335636"/>
    </source>
</evidence>
<dbReference type="InterPro" id="IPR036282">
    <property type="entry name" value="Glutathione-S-Trfase_C_sf"/>
</dbReference>
<dbReference type="GO" id="GO:0004364">
    <property type="term" value="F:glutathione transferase activity"/>
    <property type="evidence" value="ECO:0007669"/>
    <property type="project" value="UniProtKB-EC"/>
</dbReference>
<sequence>MFQQVPMVEIDGMKLVQTRAILNYIATKHNLYGKDMKERVLIDMYTEGMADLNEMIMLLPLCPADQKDAKIALIKDRTKNRYLPVFEKVLKSHGQDYLVGNKLSRADIHLTELLYYVEEVDSSLLANFPLLKALKTRISNLPSVKKFLQPGSQRKPPTDEKKLEEARKIFKF</sequence>
<dbReference type="InterPro" id="IPR010987">
    <property type="entry name" value="Glutathione-S-Trfase_C-like"/>
</dbReference>
<dbReference type="PROSITE" id="PS50404">
    <property type="entry name" value="GST_NTER"/>
    <property type="match status" value="1"/>
</dbReference>
<dbReference type="SUPFAM" id="SSF47616">
    <property type="entry name" value="GST C-terminal domain-like"/>
    <property type="match status" value="1"/>
</dbReference>
<dbReference type="InterPro" id="IPR003080">
    <property type="entry name" value="GST_alpha"/>
</dbReference>
<dbReference type="GO" id="GO:0006749">
    <property type="term" value="P:glutathione metabolic process"/>
    <property type="evidence" value="ECO:0007669"/>
    <property type="project" value="TreeGrafter"/>
</dbReference>
<dbReference type="PANTHER" id="PTHR11571">
    <property type="entry name" value="GLUTATHIONE S-TRANSFERASE"/>
    <property type="match status" value="1"/>
</dbReference>
<dbReference type="GO" id="GO:0005829">
    <property type="term" value="C:cytosol"/>
    <property type="evidence" value="ECO:0007669"/>
    <property type="project" value="TreeGrafter"/>
</dbReference>
<dbReference type="AlphaFoldDB" id="A0A5E4A159"/>
<gene>
    <name evidence="6" type="ORF">MONAX_5E010508</name>
</gene>
<comment type="similarity">
    <text evidence="1 3">Belongs to the GST superfamily. Alpha family.</text>
</comment>
<feature type="domain" description="GST C-terminal" evidence="5">
    <location>
        <begin position="35"/>
        <end position="158"/>
    </location>
</feature>
<evidence type="ECO:0000259" key="5">
    <source>
        <dbReference type="PROSITE" id="PS50405"/>
    </source>
</evidence>
<dbReference type="InterPro" id="IPR036249">
    <property type="entry name" value="Thioredoxin-like_sf"/>
</dbReference>
<reference evidence="6" key="1">
    <citation type="submission" date="2019-04" db="EMBL/GenBank/DDBJ databases">
        <authorList>
            <person name="Alioto T."/>
            <person name="Alioto T."/>
        </authorList>
    </citation>
    <scope>NUCLEOTIDE SEQUENCE [LARGE SCALE GENOMIC DNA]</scope>
</reference>
<evidence type="ECO:0000259" key="4">
    <source>
        <dbReference type="PROSITE" id="PS50404"/>
    </source>
</evidence>
<dbReference type="PANTHER" id="PTHR11571:SF107">
    <property type="entry name" value="GLUTATHIONE S-TRANSFERASE A1"/>
    <property type="match status" value="1"/>
</dbReference>
<dbReference type="PRINTS" id="PR01266">
    <property type="entry name" value="GSTRNSFRASEA"/>
</dbReference>
<dbReference type="InterPro" id="IPR004046">
    <property type="entry name" value="GST_C"/>
</dbReference>
<organism evidence="6 7">
    <name type="scientific">Marmota monax</name>
    <name type="common">Woodchuck</name>
    <dbReference type="NCBI Taxonomy" id="9995"/>
    <lineage>
        <taxon>Eukaryota</taxon>
        <taxon>Metazoa</taxon>
        <taxon>Chordata</taxon>
        <taxon>Craniata</taxon>
        <taxon>Vertebrata</taxon>
        <taxon>Euteleostomi</taxon>
        <taxon>Mammalia</taxon>
        <taxon>Eutheria</taxon>
        <taxon>Euarchontoglires</taxon>
        <taxon>Glires</taxon>
        <taxon>Rodentia</taxon>
        <taxon>Sciuromorpha</taxon>
        <taxon>Sciuridae</taxon>
        <taxon>Xerinae</taxon>
        <taxon>Marmotini</taxon>
        <taxon>Marmota</taxon>
    </lineage>
</organism>
<evidence type="ECO:0000256" key="3">
    <source>
        <dbReference type="RuleBase" id="RU003494"/>
    </source>
</evidence>
<dbReference type="FunFam" id="1.20.1050.10:FF:000005">
    <property type="entry name" value="Glutathione S-transferase A1"/>
    <property type="match status" value="1"/>
</dbReference>
<dbReference type="GO" id="GO:0070062">
    <property type="term" value="C:extracellular exosome"/>
    <property type="evidence" value="ECO:0007669"/>
    <property type="project" value="TreeGrafter"/>
</dbReference>
<evidence type="ECO:0000313" key="6">
    <source>
        <dbReference type="EMBL" id="VTJ50865.1"/>
    </source>
</evidence>
<dbReference type="Gene3D" id="1.20.1050.130">
    <property type="match status" value="1"/>
</dbReference>
<dbReference type="CDD" id="cd03208">
    <property type="entry name" value="GST_C_Alpha"/>
    <property type="match status" value="1"/>
</dbReference>
<dbReference type="Pfam" id="PF00043">
    <property type="entry name" value="GST_C"/>
    <property type="match status" value="1"/>
</dbReference>
<dbReference type="PROSITE" id="PS50405">
    <property type="entry name" value="GST_CTER"/>
    <property type="match status" value="1"/>
</dbReference>
<dbReference type="EMBL" id="CABDUW010000001">
    <property type="protein sequence ID" value="VTJ50865.1"/>
    <property type="molecule type" value="Genomic_DNA"/>
</dbReference>
<comment type="catalytic activity">
    <reaction evidence="3">
        <text>RX + glutathione = an S-substituted glutathione + a halide anion + H(+)</text>
        <dbReference type="Rhea" id="RHEA:16437"/>
        <dbReference type="ChEBI" id="CHEBI:15378"/>
        <dbReference type="ChEBI" id="CHEBI:16042"/>
        <dbReference type="ChEBI" id="CHEBI:17792"/>
        <dbReference type="ChEBI" id="CHEBI:57925"/>
        <dbReference type="ChEBI" id="CHEBI:90779"/>
        <dbReference type="EC" id="2.5.1.18"/>
    </reaction>
</comment>
<name>A0A5E4A159_MARMO</name>
<dbReference type="GO" id="GO:0006805">
    <property type="term" value="P:xenobiotic metabolic process"/>
    <property type="evidence" value="ECO:0007669"/>
    <property type="project" value="TreeGrafter"/>
</dbReference>
<dbReference type="SFLD" id="SFLDS00019">
    <property type="entry name" value="Glutathione_Transferase_(cytos"/>
    <property type="match status" value="1"/>
</dbReference>
<dbReference type="InterPro" id="IPR004045">
    <property type="entry name" value="Glutathione_S-Trfase_N"/>
</dbReference>
<comment type="caution">
    <text evidence="6">The sequence shown here is derived from an EMBL/GenBank/DDBJ whole genome shotgun (WGS) entry which is preliminary data.</text>
</comment>
<feature type="domain" description="GST N-terminal" evidence="4">
    <location>
        <begin position="1"/>
        <end position="33"/>
    </location>
</feature>
<dbReference type="Proteomes" id="UP000335636">
    <property type="component" value="Unassembled WGS sequence"/>
</dbReference>